<dbReference type="Pfam" id="PF12833">
    <property type="entry name" value="HTH_18"/>
    <property type="match status" value="1"/>
</dbReference>
<dbReference type="CDD" id="cd06976">
    <property type="entry name" value="cupin_MtlR-like_N"/>
    <property type="match status" value="1"/>
</dbReference>
<dbReference type="SMART" id="SM00342">
    <property type="entry name" value="HTH_ARAC"/>
    <property type="match status" value="1"/>
</dbReference>
<evidence type="ECO:0000256" key="2">
    <source>
        <dbReference type="ARBA" id="ARBA00023125"/>
    </source>
</evidence>
<evidence type="ECO:0000313" key="6">
    <source>
        <dbReference type="Proteomes" id="UP000308713"/>
    </source>
</evidence>
<dbReference type="RefSeq" id="WP_139695903.1">
    <property type="nucleotide sequence ID" value="NZ_CP074074.1"/>
</dbReference>
<keyword evidence="2" id="KW-0238">DNA-binding</keyword>
<dbReference type="InterPro" id="IPR014710">
    <property type="entry name" value="RmlC-like_jellyroll"/>
</dbReference>
<dbReference type="EMBL" id="VDCS01000005">
    <property type="protein sequence ID" value="TNJ45342.1"/>
    <property type="molecule type" value="Genomic_DNA"/>
</dbReference>
<dbReference type="SUPFAM" id="SSF51182">
    <property type="entry name" value="RmlC-like cupins"/>
    <property type="match status" value="1"/>
</dbReference>
<evidence type="ECO:0000256" key="3">
    <source>
        <dbReference type="ARBA" id="ARBA00023163"/>
    </source>
</evidence>
<dbReference type="OrthoDB" id="9779074at2"/>
<dbReference type="InterPro" id="IPR011051">
    <property type="entry name" value="RmlC_Cupin_sf"/>
</dbReference>
<dbReference type="InterPro" id="IPR018060">
    <property type="entry name" value="HTH_AraC"/>
</dbReference>
<dbReference type="PROSITE" id="PS01124">
    <property type="entry name" value="HTH_ARAC_FAMILY_2"/>
    <property type="match status" value="1"/>
</dbReference>
<dbReference type="GO" id="GO:0043565">
    <property type="term" value="F:sequence-specific DNA binding"/>
    <property type="evidence" value="ECO:0007669"/>
    <property type="project" value="InterPro"/>
</dbReference>
<sequence length="287" mass="33614">MKAINEQVFYPYQQSFIATQFKQDYFDSSWHFHVEYELTYIKSGYGTRFVGASAELFKAGDLVLIGSQVPHYWRCDNDFYDRKGLVAESHVVQFKDDLFFQNELPEMKHIHLLLKKASSGVQFLNSEKYAKQLTSLSSLTGMPRLLSFYKLIEELSHDSCQRLLSTTQVSQFYQAKDSITFQKILNYIFDNLHHDISLSEIASKVHMSKSTFCKYFKKRTKKTFTEYVNKLRIAHASKLLSESDLTVSQICFESGFNSLSYFNRQFKKYKTINPKEYARLHRISSRA</sequence>
<accession>A0A5C4SPD8</accession>
<dbReference type="Gene3D" id="2.60.120.10">
    <property type="entry name" value="Jelly Rolls"/>
    <property type="match status" value="1"/>
</dbReference>
<protein>
    <submittedName>
        <fullName evidence="5">Helix-turn-helix domain-containing protein</fullName>
    </submittedName>
</protein>
<gene>
    <name evidence="5" type="ORF">FGF67_06420</name>
</gene>
<proteinExistence type="predicted"/>
<dbReference type="PANTHER" id="PTHR43280">
    <property type="entry name" value="ARAC-FAMILY TRANSCRIPTIONAL REGULATOR"/>
    <property type="match status" value="1"/>
</dbReference>
<keyword evidence="3" id="KW-0804">Transcription</keyword>
<reference evidence="5 6" key="1">
    <citation type="submission" date="2019-05" db="EMBL/GenBank/DDBJ databases">
        <title>Tamlana fucoidanivorans sp. nov., isolated from the surface of algae collected from Fujian province in China.</title>
        <authorList>
            <person name="Li J."/>
        </authorList>
    </citation>
    <scope>NUCLEOTIDE SEQUENCE [LARGE SCALE GENOMIC DNA]</scope>
    <source>
        <strain evidence="5 6">CW2-9</strain>
    </source>
</reference>
<dbReference type="InterPro" id="IPR009057">
    <property type="entry name" value="Homeodomain-like_sf"/>
</dbReference>
<keyword evidence="1" id="KW-0805">Transcription regulation</keyword>
<evidence type="ECO:0000259" key="4">
    <source>
        <dbReference type="PROSITE" id="PS01124"/>
    </source>
</evidence>
<comment type="caution">
    <text evidence="5">The sequence shown here is derived from an EMBL/GenBank/DDBJ whole genome shotgun (WGS) entry which is preliminary data.</text>
</comment>
<dbReference type="Gene3D" id="1.10.10.60">
    <property type="entry name" value="Homeodomain-like"/>
    <property type="match status" value="2"/>
</dbReference>
<feature type="domain" description="HTH araC/xylS-type" evidence="4">
    <location>
        <begin position="182"/>
        <end position="280"/>
    </location>
</feature>
<dbReference type="Proteomes" id="UP000308713">
    <property type="component" value="Unassembled WGS sequence"/>
</dbReference>
<dbReference type="AlphaFoldDB" id="A0A5C4SPD8"/>
<evidence type="ECO:0000256" key="1">
    <source>
        <dbReference type="ARBA" id="ARBA00023015"/>
    </source>
</evidence>
<organism evidence="5 6">
    <name type="scientific">Allotamlana fucoidanivorans</name>
    <dbReference type="NCBI Taxonomy" id="2583814"/>
    <lineage>
        <taxon>Bacteria</taxon>
        <taxon>Pseudomonadati</taxon>
        <taxon>Bacteroidota</taxon>
        <taxon>Flavobacteriia</taxon>
        <taxon>Flavobacteriales</taxon>
        <taxon>Flavobacteriaceae</taxon>
        <taxon>Allotamlana</taxon>
    </lineage>
</organism>
<dbReference type="SUPFAM" id="SSF46689">
    <property type="entry name" value="Homeodomain-like"/>
    <property type="match status" value="2"/>
</dbReference>
<dbReference type="PANTHER" id="PTHR43280:SF2">
    <property type="entry name" value="HTH-TYPE TRANSCRIPTIONAL REGULATOR EXSA"/>
    <property type="match status" value="1"/>
</dbReference>
<name>A0A5C4SPD8_9FLAO</name>
<evidence type="ECO:0000313" key="5">
    <source>
        <dbReference type="EMBL" id="TNJ45342.1"/>
    </source>
</evidence>
<keyword evidence="6" id="KW-1185">Reference proteome</keyword>
<dbReference type="GO" id="GO:0003700">
    <property type="term" value="F:DNA-binding transcription factor activity"/>
    <property type="evidence" value="ECO:0007669"/>
    <property type="project" value="InterPro"/>
</dbReference>